<sequence>MYEEKSRGSGRGSRKTRVDGYSERKSGVKVNNPVKEETVKRWLCTVDRPSDRDHLFTSEGEGCEEPFERDGSTRQSRRAKWHAWRIRSAPDIGLRTRFFVRLKRGKEEASLEPPAMGWSQRWEGLSRGWGCHVGAVGLSRGLMARLG</sequence>
<dbReference type="Proteomes" id="UP000233551">
    <property type="component" value="Unassembled WGS sequence"/>
</dbReference>
<feature type="region of interest" description="Disordered" evidence="1">
    <location>
        <begin position="1"/>
        <end position="32"/>
    </location>
</feature>
<dbReference type="AlphaFoldDB" id="A0A2I0K0A3"/>
<keyword evidence="3" id="KW-1185">Reference proteome</keyword>
<feature type="region of interest" description="Disordered" evidence="1">
    <location>
        <begin position="53"/>
        <end position="74"/>
    </location>
</feature>
<proteinExistence type="predicted"/>
<organism evidence="2 3">
    <name type="scientific">Punica granatum</name>
    <name type="common">Pomegranate</name>
    <dbReference type="NCBI Taxonomy" id="22663"/>
    <lineage>
        <taxon>Eukaryota</taxon>
        <taxon>Viridiplantae</taxon>
        <taxon>Streptophyta</taxon>
        <taxon>Embryophyta</taxon>
        <taxon>Tracheophyta</taxon>
        <taxon>Spermatophyta</taxon>
        <taxon>Magnoliopsida</taxon>
        <taxon>eudicotyledons</taxon>
        <taxon>Gunneridae</taxon>
        <taxon>Pentapetalae</taxon>
        <taxon>rosids</taxon>
        <taxon>malvids</taxon>
        <taxon>Myrtales</taxon>
        <taxon>Lythraceae</taxon>
        <taxon>Punica</taxon>
    </lineage>
</organism>
<evidence type="ECO:0000313" key="2">
    <source>
        <dbReference type="EMBL" id="PKI61989.1"/>
    </source>
</evidence>
<evidence type="ECO:0000313" key="3">
    <source>
        <dbReference type="Proteomes" id="UP000233551"/>
    </source>
</evidence>
<gene>
    <name evidence="2" type="ORF">CRG98_017621</name>
</gene>
<accession>A0A2I0K0A3</accession>
<name>A0A2I0K0A3_PUNGR</name>
<comment type="caution">
    <text evidence="2">The sequence shown here is derived from an EMBL/GenBank/DDBJ whole genome shotgun (WGS) entry which is preliminary data.</text>
</comment>
<dbReference type="EMBL" id="PGOL01000992">
    <property type="protein sequence ID" value="PKI61989.1"/>
    <property type="molecule type" value="Genomic_DNA"/>
</dbReference>
<feature type="compositionally biased region" description="Basic and acidic residues" evidence="1">
    <location>
        <begin position="16"/>
        <end position="26"/>
    </location>
</feature>
<reference evidence="2 3" key="1">
    <citation type="submission" date="2017-11" db="EMBL/GenBank/DDBJ databases">
        <title>De-novo sequencing of pomegranate (Punica granatum L.) genome.</title>
        <authorList>
            <person name="Akparov Z."/>
            <person name="Amiraslanov A."/>
            <person name="Hajiyeva S."/>
            <person name="Abbasov M."/>
            <person name="Kaur K."/>
            <person name="Hamwieh A."/>
            <person name="Solovyev V."/>
            <person name="Salamov A."/>
            <person name="Braich B."/>
            <person name="Kosarev P."/>
            <person name="Mahmoud A."/>
            <person name="Hajiyev E."/>
            <person name="Babayeva S."/>
            <person name="Izzatullayeva V."/>
            <person name="Mammadov A."/>
            <person name="Mammadov A."/>
            <person name="Sharifova S."/>
            <person name="Ojaghi J."/>
            <person name="Eynullazada K."/>
            <person name="Bayramov B."/>
            <person name="Abdulazimova A."/>
            <person name="Shahmuradov I."/>
        </authorList>
    </citation>
    <scope>NUCLEOTIDE SEQUENCE [LARGE SCALE GENOMIC DNA]</scope>
    <source>
        <strain evidence="3">cv. AG2017</strain>
        <tissue evidence="2">Leaf</tissue>
    </source>
</reference>
<protein>
    <submittedName>
        <fullName evidence="2">Uncharacterized protein</fullName>
    </submittedName>
</protein>
<evidence type="ECO:0000256" key="1">
    <source>
        <dbReference type="SAM" id="MobiDB-lite"/>
    </source>
</evidence>